<sequence>MSRISRYILSELIPPLLAGVLLFTALLSFGYFFVSSQWLQGVAPGLVAQWIGYQLPDTLVKVLPMAAVLMTIVAFGRLNTDSELVAMQSGGIGLGQAGRPVAVIGLLLALLSLWLSLWVAPRANVETRSLYWDAMTGSGLSSMVGRTLDLGDGLSVYWADYDPATRRMKNVRAERWSKDDPRKVELVFAREGTFEDNLLSLSDYQAFTVNYAAAAELAAGTQQPAPATTADPAASLLALRQQAEKMNGQILSVFPAVALEDDPQKPLEIESGTSRKEALARFADAIGADDQGWNELTATLNDPQAHATDRQDAALTLSRKVALPFGNLVLALAALPFALRFGRSLGVSLGLALLASLAYYLLTALGLTLAGSATGPLALAWPWLGNVAVLLAGLLLLRRA</sequence>
<organism evidence="7 8">
    <name type="scientific">Deinococcus piscis</name>
    <dbReference type="NCBI Taxonomy" id="394230"/>
    <lineage>
        <taxon>Bacteria</taxon>
        <taxon>Thermotogati</taxon>
        <taxon>Deinococcota</taxon>
        <taxon>Deinococci</taxon>
        <taxon>Deinococcales</taxon>
        <taxon>Deinococcaceae</taxon>
        <taxon>Deinococcus</taxon>
    </lineage>
</organism>
<feature type="transmembrane region" description="Helical" evidence="6">
    <location>
        <begin position="101"/>
        <end position="120"/>
    </location>
</feature>
<feature type="transmembrane region" description="Helical" evidence="6">
    <location>
        <begin position="351"/>
        <end position="373"/>
    </location>
</feature>
<dbReference type="RefSeq" id="WP_189643628.1">
    <property type="nucleotide sequence ID" value="NZ_BNAL01000028.1"/>
</dbReference>
<dbReference type="EMBL" id="BNAL01000028">
    <property type="protein sequence ID" value="GHG07663.1"/>
    <property type="molecule type" value="Genomic_DNA"/>
</dbReference>
<protein>
    <submittedName>
        <fullName evidence="7">Permease</fullName>
    </submittedName>
</protein>
<name>A0ABQ3KB51_9DEIO</name>
<reference evidence="8" key="1">
    <citation type="journal article" date="2019" name="Int. J. Syst. Evol. Microbiol.">
        <title>The Global Catalogue of Microorganisms (GCM) 10K type strain sequencing project: providing services to taxonomists for standard genome sequencing and annotation.</title>
        <authorList>
            <consortium name="The Broad Institute Genomics Platform"/>
            <consortium name="The Broad Institute Genome Sequencing Center for Infectious Disease"/>
            <person name="Wu L."/>
            <person name="Ma J."/>
        </authorList>
    </citation>
    <scope>NUCLEOTIDE SEQUENCE [LARGE SCALE GENOMIC DNA]</scope>
    <source>
        <strain evidence="8">CGMCC 1.18439</strain>
    </source>
</reference>
<proteinExistence type="predicted"/>
<comment type="subcellular location">
    <subcellularLocation>
        <location evidence="1">Cell membrane</location>
        <topology evidence="1">Multi-pass membrane protein</topology>
    </subcellularLocation>
</comment>
<dbReference type="InterPro" id="IPR005495">
    <property type="entry name" value="LptG/LptF_permease"/>
</dbReference>
<comment type="caution">
    <text evidence="7">The sequence shown here is derived from an EMBL/GenBank/DDBJ whole genome shotgun (WGS) entry which is preliminary data.</text>
</comment>
<keyword evidence="5 6" id="KW-0472">Membrane</keyword>
<feature type="transmembrane region" description="Helical" evidence="6">
    <location>
        <begin position="12"/>
        <end position="34"/>
    </location>
</feature>
<evidence type="ECO:0000313" key="7">
    <source>
        <dbReference type="EMBL" id="GHG07663.1"/>
    </source>
</evidence>
<gene>
    <name evidence="7" type="ORF">GCM10017783_20270</name>
</gene>
<feature type="transmembrane region" description="Helical" evidence="6">
    <location>
        <begin position="321"/>
        <end position="339"/>
    </location>
</feature>
<feature type="transmembrane region" description="Helical" evidence="6">
    <location>
        <begin position="62"/>
        <end position="80"/>
    </location>
</feature>
<keyword evidence="2" id="KW-1003">Cell membrane</keyword>
<evidence type="ECO:0000256" key="2">
    <source>
        <dbReference type="ARBA" id="ARBA00022475"/>
    </source>
</evidence>
<keyword evidence="4 6" id="KW-1133">Transmembrane helix</keyword>
<evidence type="ECO:0000256" key="4">
    <source>
        <dbReference type="ARBA" id="ARBA00022989"/>
    </source>
</evidence>
<evidence type="ECO:0000256" key="1">
    <source>
        <dbReference type="ARBA" id="ARBA00004651"/>
    </source>
</evidence>
<dbReference type="PANTHER" id="PTHR33529:SF2">
    <property type="entry name" value="LIPOPOLYSACCHARIDE EXPORT SYSTEM PERMEASE PROTEIN LPTG"/>
    <property type="match status" value="1"/>
</dbReference>
<evidence type="ECO:0000313" key="8">
    <source>
        <dbReference type="Proteomes" id="UP000632154"/>
    </source>
</evidence>
<accession>A0ABQ3KB51</accession>
<dbReference type="PANTHER" id="PTHR33529">
    <property type="entry name" value="SLR0882 PROTEIN-RELATED"/>
    <property type="match status" value="1"/>
</dbReference>
<feature type="transmembrane region" description="Helical" evidence="6">
    <location>
        <begin position="379"/>
        <end position="397"/>
    </location>
</feature>
<keyword evidence="3 6" id="KW-0812">Transmembrane</keyword>
<evidence type="ECO:0000256" key="5">
    <source>
        <dbReference type="ARBA" id="ARBA00023136"/>
    </source>
</evidence>
<dbReference type="Proteomes" id="UP000632154">
    <property type="component" value="Unassembled WGS sequence"/>
</dbReference>
<evidence type="ECO:0000256" key="3">
    <source>
        <dbReference type="ARBA" id="ARBA00022692"/>
    </source>
</evidence>
<keyword evidence="8" id="KW-1185">Reference proteome</keyword>
<evidence type="ECO:0000256" key="6">
    <source>
        <dbReference type="SAM" id="Phobius"/>
    </source>
</evidence>
<dbReference type="Pfam" id="PF03739">
    <property type="entry name" value="LptF_LptG"/>
    <property type="match status" value="1"/>
</dbReference>